<dbReference type="EMBL" id="MVHF01000047">
    <property type="protein sequence ID" value="ORA27023.1"/>
    <property type="molecule type" value="Genomic_DNA"/>
</dbReference>
<dbReference type="InterPro" id="IPR015424">
    <property type="entry name" value="PyrdxlP-dep_Trfase"/>
</dbReference>
<gene>
    <name evidence="6" type="ORF">BST13_31130</name>
</gene>
<dbReference type="OrthoDB" id="9804264at2"/>
<evidence type="ECO:0000256" key="5">
    <source>
        <dbReference type="RuleBase" id="RU004508"/>
    </source>
</evidence>
<feature type="active site" description="Proton acceptor" evidence="3">
    <location>
        <position position="172"/>
    </location>
</feature>
<dbReference type="Gene3D" id="3.40.640.10">
    <property type="entry name" value="Type I PLP-dependent aspartate aminotransferase-like (Major domain)"/>
    <property type="match status" value="1"/>
</dbReference>
<dbReference type="PANTHER" id="PTHR30244:SF36">
    <property type="entry name" value="3-OXO-GLUCOSE-6-PHOSPHATE:GLUTAMATE AMINOTRANSFERASE"/>
    <property type="match status" value="1"/>
</dbReference>
<keyword evidence="7" id="KW-1185">Reference proteome</keyword>
<evidence type="ECO:0000256" key="4">
    <source>
        <dbReference type="PIRSR" id="PIRSR000390-2"/>
    </source>
</evidence>
<dbReference type="Gene3D" id="3.90.1150.10">
    <property type="entry name" value="Aspartate Aminotransferase, domain 1"/>
    <property type="match status" value="1"/>
</dbReference>
<comment type="similarity">
    <text evidence="2 5">Belongs to the DegT/DnrJ/EryC1 family.</text>
</comment>
<name>A0A1X0AAF9_9MYCO</name>
<evidence type="ECO:0000256" key="1">
    <source>
        <dbReference type="ARBA" id="ARBA00022898"/>
    </source>
</evidence>
<dbReference type="GO" id="GO:0000271">
    <property type="term" value="P:polysaccharide biosynthetic process"/>
    <property type="evidence" value="ECO:0007669"/>
    <property type="project" value="TreeGrafter"/>
</dbReference>
<evidence type="ECO:0000313" key="6">
    <source>
        <dbReference type="EMBL" id="ORA27023.1"/>
    </source>
</evidence>
<dbReference type="STRING" id="1927124.BST13_31130"/>
<feature type="modified residue" description="N6-(pyridoxal phosphate)lysine" evidence="4">
    <location>
        <position position="172"/>
    </location>
</feature>
<dbReference type="CDD" id="cd00616">
    <property type="entry name" value="AHBA_syn"/>
    <property type="match status" value="1"/>
</dbReference>
<keyword evidence="6" id="KW-0032">Aminotransferase</keyword>
<dbReference type="Pfam" id="PF01041">
    <property type="entry name" value="DegT_DnrJ_EryC1"/>
    <property type="match status" value="1"/>
</dbReference>
<sequence>MRCEFEIAWKTVLGHGRFVSGPEVEEFESSFAEFCETKACVGVASGTDALVMILAGLGIGPGDEVIVPTNTFVATAEAVCLVGARPRFVDVLADTLLIDPDAVVAAIGPATAAVIAVHLFGQTADVDALVPVARRHGIALIEDAAQAHGARLRGRRAGSLGDAAAFSFYPGKNLGALGDGGAVVTGDTNLAAKIRLRQDHGRSVADRHLHEVLGCNSRLDTLQAAILSIKLADLDNANAARRHAMDQYRRQLPEWVRPVATHPDAESVHHLAVVRVEDRAATTAELDRHGIGWGLHYPIPCHRQPAFREFADDLPIAEEAARQILSVPMFATLTDAQVSRICEVLSKAPM</sequence>
<reference evidence="6 7" key="1">
    <citation type="submission" date="2017-02" db="EMBL/GenBank/DDBJ databases">
        <title>The new phylogeny of genus Mycobacterium.</title>
        <authorList>
            <person name="Tortoli E."/>
            <person name="Trovato A."/>
            <person name="Cirillo D.M."/>
        </authorList>
    </citation>
    <scope>NUCLEOTIDE SEQUENCE [LARGE SCALE GENOMIC DNA]</scope>
    <source>
        <strain evidence="6 7">RW6</strain>
    </source>
</reference>
<accession>A0A1X0AAF9</accession>
<dbReference type="Proteomes" id="UP000192448">
    <property type="component" value="Unassembled WGS sequence"/>
</dbReference>
<evidence type="ECO:0000313" key="7">
    <source>
        <dbReference type="Proteomes" id="UP000192448"/>
    </source>
</evidence>
<dbReference type="PANTHER" id="PTHR30244">
    <property type="entry name" value="TRANSAMINASE"/>
    <property type="match status" value="1"/>
</dbReference>
<dbReference type="SUPFAM" id="SSF53383">
    <property type="entry name" value="PLP-dependent transferases"/>
    <property type="match status" value="1"/>
</dbReference>
<proteinExistence type="inferred from homology"/>
<evidence type="ECO:0000256" key="2">
    <source>
        <dbReference type="ARBA" id="ARBA00037999"/>
    </source>
</evidence>
<dbReference type="AlphaFoldDB" id="A0A1X0AAF9"/>
<dbReference type="GO" id="GO:0008483">
    <property type="term" value="F:transaminase activity"/>
    <property type="evidence" value="ECO:0007669"/>
    <property type="project" value="UniProtKB-KW"/>
</dbReference>
<protein>
    <submittedName>
        <fullName evidence="6">Glutamine--scyllo-inositol aminotransferase</fullName>
    </submittedName>
</protein>
<organism evidence="6 7">
    <name type="scientific">Mycobacterium aquaticum</name>
    <dbReference type="NCBI Taxonomy" id="1927124"/>
    <lineage>
        <taxon>Bacteria</taxon>
        <taxon>Bacillati</taxon>
        <taxon>Actinomycetota</taxon>
        <taxon>Actinomycetes</taxon>
        <taxon>Mycobacteriales</taxon>
        <taxon>Mycobacteriaceae</taxon>
        <taxon>Mycobacterium</taxon>
    </lineage>
</organism>
<dbReference type="InterPro" id="IPR015421">
    <property type="entry name" value="PyrdxlP-dep_Trfase_major"/>
</dbReference>
<dbReference type="GO" id="GO:0030170">
    <property type="term" value="F:pyridoxal phosphate binding"/>
    <property type="evidence" value="ECO:0007669"/>
    <property type="project" value="TreeGrafter"/>
</dbReference>
<dbReference type="PIRSF" id="PIRSF000390">
    <property type="entry name" value="PLP_StrS"/>
    <property type="match status" value="1"/>
</dbReference>
<evidence type="ECO:0000256" key="3">
    <source>
        <dbReference type="PIRSR" id="PIRSR000390-1"/>
    </source>
</evidence>
<dbReference type="InterPro" id="IPR015422">
    <property type="entry name" value="PyrdxlP-dep_Trfase_small"/>
</dbReference>
<keyword evidence="1 4" id="KW-0663">Pyridoxal phosphate</keyword>
<comment type="caution">
    <text evidence="6">The sequence shown here is derived from an EMBL/GenBank/DDBJ whole genome shotgun (WGS) entry which is preliminary data.</text>
</comment>
<keyword evidence="6" id="KW-0808">Transferase</keyword>
<dbReference type="InterPro" id="IPR000653">
    <property type="entry name" value="DegT/StrS_aminotransferase"/>
</dbReference>